<dbReference type="EMBL" id="MU826826">
    <property type="protein sequence ID" value="KAJ7375100.1"/>
    <property type="molecule type" value="Genomic_DNA"/>
</dbReference>
<dbReference type="Gene3D" id="3.60.20.40">
    <property type="match status" value="1"/>
</dbReference>
<feature type="region of interest" description="Disordered" evidence="2">
    <location>
        <begin position="1"/>
        <end position="29"/>
    </location>
</feature>
<name>A0A9W9Z546_9CNID</name>
<sequence>MDDFSTPGKKNTFGVEPSQSNYIEPRKRPMSSMSPSIFVDHKGIPHLVVGASGGTKITTAISLVVMNYLWFNRTLSEAVVEPRLHHQLLPDYIRIDKDFPCPSTSKQD</sequence>
<dbReference type="InterPro" id="IPR043137">
    <property type="entry name" value="GGT_ssub_C"/>
</dbReference>
<dbReference type="PRINTS" id="PR01210">
    <property type="entry name" value="GGTRANSPTASE"/>
</dbReference>
<dbReference type="PANTHER" id="PTHR11686">
    <property type="entry name" value="GAMMA GLUTAMYL TRANSPEPTIDASE"/>
    <property type="match status" value="1"/>
</dbReference>
<dbReference type="SUPFAM" id="SSF56235">
    <property type="entry name" value="N-terminal nucleophile aminohydrolases (Ntn hydrolases)"/>
    <property type="match status" value="1"/>
</dbReference>
<comment type="caution">
    <text evidence="3">The sequence shown here is derived from an EMBL/GenBank/DDBJ whole genome shotgun (WGS) entry which is preliminary data.</text>
</comment>
<proteinExistence type="predicted"/>
<feature type="binding site" evidence="1">
    <location>
        <position position="3"/>
    </location>
    <ligand>
        <name>L-glutamate</name>
        <dbReference type="ChEBI" id="CHEBI:29985"/>
    </ligand>
</feature>
<dbReference type="PANTHER" id="PTHR11686:SF9">
    <property type="entry name" value="RE13973P"/>
    <property type="match status" value="1"/>
</dbReference>
<dbReference type="Pfam" id="PF01019">
    <property type="entry name" value="G_glu_transpept"/>
    <property type="match status" value="1"/>
</dbReference>
<feature type="binding site" evidence="1">
    <location>
        <begin position="31"/>
        <end position="32"/>
    </location>
    <ligand>
        <name>L-glutamate</name>
        <dbReference type="ChEBI" id="CHEBI:29985"/>
    </ligand>
</feature>
<protein>
    <submittedName>
        <fullName evidence="3">Uncharacterized protein</fullName>
    </submittedName>
</protein>
<dbReference type="OrthoDB" id="1081007at2759"/>
<organism evidence="3 4">
    <name type="scientific">Desmophyllum pertusum</name>
    <dbReference type="NCBI Taxonomy" id="174260"/>
    <lineage>
        <taxon>Eukaryota</taxon>
        <taxon>Metazoa</taxon>
        <taxon>Cnidaria</taxon>
        <taxon>Anthozoa</taxon>
        <taxon>Hexacorallia</taxon>
        <taxon>Scleractinia</taxon>
        <taxon>Caryophylliina</taxon>
        <taxon>Caryophylliidae</taxon>
        <taxon>Desmophyllum</taxon>
    </lineage>
</organism>
<evidence type="ECO:0000256" key="1">
    <source>
        <dbReference type="PIRSR" id="PIRSR600101-2"/>
    </source>
</evidence>
<dbReference type="GO" id="GO:0005886">
    <property type="term" value="C:plasma membrane"/>
    <property type="evidence" value="ECO:0007669"/>
    <property type="project" value="TreeGrafter"/>
</dbReference>
<dbReference type="Proteomes" id="UP001163046">
    <property type="component" value="Unassembled WGS sequence"/>
</dbReference>
<keyword evidence="4" id="KW-1185">Reference proteome</keyword>
<accession>A0A9W9Z546</accession>
<dbReference type="GO" id="GO:0036374">
    <property type="term" value="F:glutathione hydrolase activity"/>
    <property type="evidence" value="ECO:0007669"/>
    <property type="project" value="InterPro"/>
</dbReference>
<dbReference type="InterPro" id="IPR000101">
    <property type="entry name" value="GGT_peptidase"/>
</dbReference>
<reference evidence="3" key="1">
    <citation type="submission" date="2023-01" db="EMBL/GenBank/DDBJ databases">
        <title>Genome assembly of the deep-sea coral Lophelia pertusa.</title>
        <authorList>
            <person name="Herrera S."/>
            <person name="Cordes E."/>
        </authorList>
    </citation>
    <scope>NUCLEOTIDE SEQUENCE</scope>
    <source>
        <strain evidence="3">USNM1676648</strain>
        <tissue evidence="3">Polyp</tissue>
    </source>
</reference>
<evidence type="ECO:0000256" key="2">
    <source>
        <dbReference type="SAM" id="MobiDB-lite"/>
    </source>
</evidence>
<feature type="binding site" evidence="1">
    <location>
        <position position="54"/>
    </location>
    <ligand>
        <name>L-glutamate</name>
        <dbReference type="ChEBI" id="CHEBI:29985"/>
    </ligand>
</feature>
<gene>
    <name evidence="3" type="ORF">OS493_001834</name>
</gene>
<dbReference type="GO" id="GO:0006751">
    <property type="term" value="P:glutathione catabolic process"/>
    <property type="evidence" value="ECO:0007669"/>
    <property type="project" value="InterPro"/>
</dbReference>
<evidence type="ECO:0000313" key="4">
    <source>
        <dbReference type="Proteomes" id="UP001163046"/>
    </source>
</evidence>
<dbReference type="AlphaFoldDB" id="A0A9W9Z546"/>
<evidence type="ECO:0000313" key="3">
    <source>
        <dbReference type="EMBL" id="KAJ7375100.1"/>
    </source>
</evidence>
<dbReference type="InterPro" id="IPR029055">
    <property type="entry name" value="Ntn_hydrolases_N"/>
</dbReference>